<dbReference type="Proteomes" id="UP000092460">
    <property type="component" value="Unassembled WGS sequence"/>
</dbReference>
<dbReference type="EnsemblMetazoa" id="GPPI036229-RA">
    <property type="protein sequence ID" value="GPPI036229-PA"/>
    <property type="gene ID" value="GPPI036229"/>
</dbReference>
<dbReference type="EMBL" id="JXJN01017854">
    <property type="status" value="NOT_ANNOTATED_CDS"/>
    <property type="molecule type" value="Genomic_DNA"/>
</dbReference>
<proteinExistence type="predicted"/>
<dbReference type="AlphaFoldDB" id="A0A1B0BP84"/>
<accession>A0A1B0BP84</accession>
<keyword evidence="3" id="KW-1185">Reference proteome</keyword>
<reference evidence="3" key="1">
    <citation type="submission" date="2015-01" db="EMBL/GenBank/DDBJ databases">
        <authorList>
            <person name="Aksoy S."/>
            <person name="Warren W."/>
            <person name="Wilson R.K."/>
        </authorList>
    </citation>
    <scope>NUCLEOTIDE SEQUENCE [LARGE SCALE GENOMIC DNA]</scope>
    <source>
        <strain evidence="3">IAEA</strain>
    </source>
</reference>
<keyword evidence="1" id="KW-0812">Transmembrane</keyword>
<sequence>MAANELLDNNYTAIPLLHTFKRLKNFPFITGYRIQEAFYCLPLYLMVFTILFKPRAHNSRIKTDINIGNEQKPRTSVVTMLNDAGLGSSTKSVNTIHQQREH</sequence>
<evidence type="ECO:0000313" key="3">
    <source>
        <dbReference type="Proteomes" id="UP000092460"/>
    </source>
</evidence>
<name>A0A1B0BP84_9MUSC</name>
<reference evidence="2" key="2">
    <citation type="submission" date="2020-05" db="UniProtKB">
        <authorList>
            <consortium name="EnsemblMetazoa"/>
        </authorList>
    </citation>
    <scope>IDENTIFICATION</scope>
    <source>
        <strain evidence="2">IAEA</strain>
    </source>
</reference>
<keyword evidence="1" id="KW-1133">Transmembrane helix</keyword>
<evidence type="ECO:0000256" key="1">
    <source>
        <dbReference type="SAM" id="Phobius"/>
    </source>
</evidence>
<feature type="transmembrane region" description="Helical" evidence="1">
    <location>
        <begin position="32"/>
        <end position="52"/>
    </location>
</feature>
<organism evidence="2 3">
    <name type="scientific">Glossina palpalis gambiensis</name>
    <dbReference type="NCBI Taxonomy" id="67801"/>
    <lineage>
        <taxon>Eukaryota</taxon>
        <taxon>Metazoa</taxon>
        <taxon>Ecdysozoa</taxon>
        <taxon>Arthropoda</taxon>
        <taxon>Hexapoda</taxon>
        <taxon>Insecta</taxon>
        <taxon>Pterygota</taxon>
        <taxon>Neoptera</taxon>
        <taxon>Endopterygota</taxon>
        <taxon>Diptera</taxon>
        <taxon>Brachycera</taxon>
        <taxon>Muscomorpha</taxon>
        <taxon>Hippoboscoidea</taxon>
        <taxon>Glossinidae</taxon>
        <taxon>Glossina</taxon>
    </lineage>
</organism>
<protein>
    <submittedName>
        <fullName evidence="2">Uncharacterized protein</fullName>
    </submittedName>
</protein>
<keyword evidence="1" id="KW-0472">Membrane</keyword>
<evidence type="ECO:0000313" key="2">
    <source>
        <dbReference type="EnsemblMetazoa" id="GPPI036229-PA"/>
    </source>
</evidence>
<dbReference type="VEuPathDB" id="VectorBase:GPPI036229"/>